<evidence type="ECO:0000313" key="2">
    <source>
        <dbReference type="Proteomes" id="UP000245626"/>
    </source>
</evidence>
<sequence>MASTGLSSFHLESRRPHGDLKRRTSAPGSVNIKLVEPGSKKILAWCKNSQDSLNCAPGDPDPASPTCKTVQTEDSLFTSYDFCDLCRSSNVDRCDSDGSSAICCWEDHPIGRLPDCNVGSNDAPEHRQILIMAPKSDKAFAICQVVQPEPSGGYKWDKALIAACEPDVPNRTCISQFSAPEMDVIKHVATLTGTICCPVDRMVGRCCTNSGCDELPGR</sequence>
<dbReference type="Proteomes" id="UP000245626">
    <property type="component" value="Unassembled WGS sequence"/>
</dbReference>
<evidence type="ECO:0000313" key="1">
    <source>
        <dbReference type="EMBL" id="PWN53956.1"/>
    </source>
</evidence>
<gene>
    <name evidence="1" type="ORF">IE53DRAFT_365920</name>
</gene>
<proteinExistence type="predicted"/>
<reference evidence="1 2" key="1">
    <citation type="journal article" date="2018" name="Mol. Biol. Evol.">
        <title>Broad Genomic Sampling Reveals a Smut Pathogenic Ancestry of the Fungal Clade Ustilaginomycotina.</title>
        <authorList>
            <person name="Kijpornyongpan T."/>
            <person name="Mondo S.J."/>
            <person name="Barry K."/>
            <person name="Sandor L."/>
            <person name="Lee J."/>
            <person name="Lipzen A."/>
            <person name="Pangilinan J."/>
            <person name="LaButti K."/>
            <person name="Hainaut M."/>
            <person name="Henrissat B."/>
            <person name="Grigoriev I.V."/>
            <person name="Spatafora J.W."/>
            <person name="Aime M.C."/>
        </authorList>
    </citation>
    <scope>NUCLEOTIDE SEQUENCE [LARGE SCALE GENOMIC DNA]</scope>
    <source>
        <strain evidence="1 2">SA 807</strain>
    </source>
</reference>
<accession>A0ACD0P7L6</accession>
<name>A0ACD0P7L6_9BASI</name>
<dbReference type="EMBL" id="KZ819703">
    <property type="protein sequence ID" value="PWN53956.1"/>
    <property type="molecule type" value="Genomic_DNA"/>
</dbReference>
<keyword evidence="2" id="KW-1185">Reference proteome</keyword>
<protein>
    <submittedName>
        <fullName evidence="1">Uncharacterized protein</fullName>
    </submittedName>
</protein>
<organism evidence="1 2">
    <name type="scientific">Violaceomyces palustris</name>
    <dbReference type="NCBI Taxonomy" id="1673888"/>
    <lineage>
        <taxon>Eukaryota</taxon>
        <taxon>Fungi</taxon>
        <taxon>Dikarya</taxon>
        <taxon>Basidiomycota</taxon>
        <taxon>Ustilaginomycotina</taxon>
        <taxon>Ustilaginomycetes</taxon>
        <taxon>Violaceomycetales</taxon>
        <taxon>Violaceomycetaceae</taxon>
        <taxon>Violaceomyces</taxon>
    </lineage>
</organism>